<dbReference type="OMA" id="SMMVMSY"/>
<dbReference type="PANTHER" id="PTHR10697:SF13">
    <property type="entry name" value="RICIN B LECTIN DOMAIN-CONTAINING PROTEIN"/>
    <property type="match status" value="1"/>
</dbReference>
<evidence type="ECO:0000313" key="2">
    <source>
        <dbReference type="EnsemblMetazoa" id="G287.6:cds"/>
    </source>
</evidence>
<evidence type="ECO:0008006" key="4">
    <source>
        <dbReference type="Google" id="ProtNLM"/>
    </source>
</evidence>
<keyword evidence="3" id="KW-1185">Reference proteome</keyword>
<dbReference type="GO" id="GO:0007160">
    <property type="term" value="P:cell-matrix adhesion"/>
    <property type="evidence" value="ECO:0007669"/>
    <property type="project" value="InterPro"/>
</dbReference>
<dbReference type="EnsemblMetazoa" id="G287.6">
    <property type="protein sequence ID" value="G287.6:cds"/>
    <property type="gene ID" value="G287"/>
</dbReference>
<dbReference type="PANTHER" id="PTHR10697">
    <property type="entry name" value="MAMMALIAN EPENDYMIN-RELATED PROTEIN 1"/>
    <property type="match status" value="1"/>
</dbReference>
<proteinExistence type="predicted"/>
<dbReference type="GO" id="GO:0005576">
    <property type="term" value="C:extracellular region"/>
    <property type="evidence" value="ECO:0007669"/>
    <property type="project" value="InterPro"/>
</dbReference>
<feature type="chain" id="PRO_5042431672" description="Mammalian ependymin-related protein 1" evidence="1">
    <location>
        <begin position="21"/>
        <end position="225"/>
    </location>
</feature>
<evidence type="ECO:0000256" key="1">
    <source>
        <dbReference type="SAM" id="SignalP"/>
    </source>
</evidence>
<dbReference type="OrthoDB" id="10001248at2759"/>
<dbReference type="Pfam" id="PF00811">
    <property type="entry name" value="Ependymin"/>
    <property type="match status" value="1"/>
</dbReference>
<dbReference type="GO" id="GO:0005764">
    <property type="term" value="C:lysosome"/>
    <property type="evidence" value="ECO:0007669"/>
    <property type="project" value="TreeGrafter"/>
</dbReference>
<dbReference type="Proteomes" id="UP000005408">
    <property type="component" value="Unassembled WGS sequence"/>
</dbReference>
<dbReference type="EnsemblMetazoa" id="G287.5">
    <property type="protein sequence ID" value="G287.5:cds"/>
    <property type="gene ID" value="G287"/>
</dbReference>
<protein>
    <recommendedName>
        <fullName evidence="4">Mammalian ependymin-related protein 1</fullName>
    </recommendedName>
</protein>
<dbReference type="InterPro" id="IPR001299">
    <property type="entry name" value="Ependymin"/>
</dbReference>
<keyword evidence="1" id="KW-0732">Signal</keyword>
<accession>A0A8W8LRI1</accession>
<dbReference type="EnsemblMetazoa" id="G287.1">
    <property type="protein sequence ID" value="G287.1:cds"/>
    <property type="gene ID" value="G287"/>
</dbReference>
<dbReference type="AlphaFoldDB" id="A0A8W8LRI1"/>
<dbReference type="GO" id="GO:0005509">
    <property type="term" value="F:calcium ion binding"/>
    <property type="evidence" value="ECO:0007669"/>
    <property type="project" value="InterPro"/>
</dbReference>
<sequence>MQSLILSIVGLSVLCHLSLARGCCVPKQWTGDMGFMVGTNRNGKGGYQAGMVKIFYDARNGKFAEFSKGVVDGRPFEGGVIMDFETGVQYTFMDGHCNTTRLSQKEFKEACIPEEAKAVSDTHMGTADDSLDVTVYQMARKRIGGNSYFTITNKLCVPVGETITGTLPRSGMGYMSTVGYTGIEPGIKDPRVFDKPRICSSQVEEGFVDLYLKFGFLNHEMSSIF</sequence>
<reference evidence="2" key="1">
    <citation type="submission" date="2022-08" db="UniProtKB">
        <authorList>
            <consortium name="EnsemblMetazoa"/>
        </authorList>
    </citation>
    <scope>IDENTIFICATION</scope>
    <source>
        <strain evidence="2">05x7-T-G4-1.051#20</strain>
    </source>
</reference>
<organism evidence="2 3">
    <name type="scientific">Magallana gigas</name>
    <name type="common">Pacific oyster</name>
    <name type="synonym">Crassostrea gigas</name>
    <dbReference type="NCBI Taxonomy" id="29159"/>
    <lineage>
        <taxon>Eukaryota</taxon>
        <taxon>Metazoa</taxon>
        <taxon>Spiralia</taxon>
        <taxon>Lophotrochozoa</taxon>
        <taxon>Mollusca</taxon>
        <taxon>Bivalvia</taxon>
        <taxon>Autobranchia</taxon>
        <taxon>Pteriomorphia</taxon>
        <taxon>Ostreida</taxon>
        <taxon>Ostreoidea</taxon>
        <taxon>Ostreidae</taxon>
        <taxon>Magallana</taxon>
    </lineage>
</organism>
<dbReference type="EnsemblMetazoa" id="G287.2">
    <property type="protein sequence ID" value="G287.2:cds"/>
    <property type="gene ID" value="G287"/>
</dbReference>
<feature type="signal peptide" evidence="1">
    <location>
        <begin position="1"/>
        <end position="20"/>
    </location>
</feature>
<evidence type="ECO:0000313" key="3">
    <source>
        <dbReference type="Proteomes" id="UP000005408"/>
    </source>
</evidence>
<name>A0A8W8LRI1_MAGGI</name>